<dbReference type="FunFam" id="1.10.10.10:FF:000001">
    <property type="entry name" value="LysR family transcriptional regulator"/>
    <property type="match status" value="1"/>
</dbReference>
<dbReference type="SUPFAM" id="SSF53850">
    <property type="entry name" value="Periplasmic binding protein-like II"/>
    <property type="match status" value="1"/>
</dbReference>
<dbReference type="InterPro" id="IPR005119">
    <property type="entry name" value="LysR_subst-bd"/>
</dbReference>
<reference evidence="5 6" key="1">
    <citation type="submission" date="2016-03" db="EMBL/GenBank/DDBJ databases">
        <title>Pediococcus and Lactobacillus from brewery environment - whole genome sequencing and assembly.</title>
        <authorList>
            <person name="Behr J."/>
            <person name="Geissler A.J."/>
            <person name="Vogel R.F."/>
        </authorList>
    </citation>
    <scope>NUCLEOTIDE SEQUENCE [LARGE SCALE GENOMIC DNA]</scope>
    <source>
        <strain evidence="5 6">TMW 1.1989</strain>
    </source>
</reference>
<dbReference type="InterPro" id="IPR000847">
    <property type="entry name" value="LysR_HTH_N"/>
</dbReference>
<name>A0A192H1X0_9LACO</name>
<dbReference type="OrthoDB" id="9803735at2"/>
<dbReference type="Gene3D" id="1.10.10.10">
    <property type="entry name" value="Winged helix-like DNA-binding domain superfamily/Winged helix DNA-binding domain"/>
    <property type="match status" value="1"/>
</dbReference>
<keyword evidence="4" id="KW-0804">Transcription</keyword>
<dbReference type="InterPro" id="IPR050950">
    <property type="entry name" value="HTH-type_LysR_regulators"/>
</dbReference>
<evidence type="ECO:0000313" key="5">
    <source>
        <dbReference type="EMBL" id="ANK61941.1"/>
    </source>
</evidence>
<dbReference type="PRINTS" id="PR00039">
    <property type="entry name" value="HTHLYSR"/>
</dbReference>
<dbReference type="EMBL" id="CP014873">
    <property type="protein sequence ID" value="ANK61941.1"/>
    <property type="molecule type" value="Genomic_DNA"/>
</dbReference>
<dbReference type="STRING" id="375175.AYR53_03650"/>
<dbReference type="Pfam" id="PF03466">
    <property type="entry name" value="LysR_substrate"/>
    <property type="match status" value="1"/>
</dbReference>
<evidence type="ECO:0000256" key="1">
    <source>
        <dbReference type="ARBA" id="ARBA00009437"/>
    </source>
</evidence>
<dbReference type="SUPFAM" id="SSF46785">
    <property type="entry name" value="Winged helix' DNA-binding domain"/>
    <property type="match status" value="1"/>
</dbReference>
<dbReference type="PROSITE" id="PS50931">
    <property type="entry name" value="HTH_LYSR"/>
    <property type="match status" value="1"/>
</dbReference>
<dbReference type="AlphaFoldDB" id="A0A192H1X0"/>
<evidence type="ECO:0000256" key="2">
    <source>
        <dbReference type="ARBA" id="ARBA00023015"/>
    </source>
</evidence>
<gene>
    <name evidence="5" type="ORF">AYR53_03650</name>
</gene>
<sequence>MNFDQLKAFEQVVKSKSFSAAAVSLNISQSALSKQIKRLEAELDIQLIDRHNRRRVIITDAGESLARYVATILTQQQLLLNEVGGYQTLQRGKIRIAAVPVMAQYGLTARLAAFLRKYPQIDVDLEEAENDQVLQQLTAGERDLAIVRDTQLPANFKRVDVLAKDELVAVIPKRSLWADNKRLAINQLRTASFVTLPADSGVQQPILDLCQAAGFTPNIHFVSSHIETVIAMVRDAQQVAILFRRAAQPFLDDQVQLVPLKQTLHSQLLLVLPEGHVKAPVKQLRRMLLK</sequence>
<dbReference type="GeneID" id="42981334"/>
<proteinExistence type="inferred from homology"/>
<evidence type="ECO:0000256" key="3">
    <source>
        <dbReference type="ARBA" id="ARBA00023125"/>
    </source>
</evidence>
<dbReference type="Gene3D" id="3.40.190.290">
    <property type="match status" value="1"/>
</dbReference>
<keyword evidence="2" id="KW-0805">Transcription regulation</keyword>
<keyword evidence="3" id="KW-0238">DNA-binding</keyword>
<dbReference type="GO" id="GO:0003700">
    <property type="term" value="F:DNA-binding transcription factor activity"/>
    <property type="evidence" value="ECO:0007669"/>
    <property type="project" value="InterPro"/>
</dbReference>
<organism evidence="5 6">
    <name type="scientific">Loigolactobacillus backii</name>
    <dbReference type="NCBI Taxonomy" id="375175"/>
    <lineage>
        <taxon>Bacteria</taxon>
        <taxon>Bacillati</taxon>
        <taxon>Bacillota</taxon>
        <taxon>Bacilli</taxon>
        <taxon>Lactobacillales</taxon>
        <taxon>Lactobacillaceae</taxon>
        <taxon>Loigolactobacillus</taxon>
    </lineage>
</organism>
<dbReference type="CDD" id="cd05466">
    <property type="entry name" value="PBP2_LTTR_substrate"/>
    <property type="match status" value="1"/>
</dbReference>
<dbReference type="PANTHER" id="PTHR30419">
    <property type="entry name" value="HTH-TYPE TRANSCRIPTIONAL REGULATOR YBHD"/>
    <property type="match status" value="1"/>
</dbReference>
<dbReference type="GO" id="GO:0003677">
    <property type="term" value="F:DNA binding"/>
    <property type="evidence" value="ECO:0007669"/>
    <property type="project" value="UniProtKB-KW"/>
</dbReference>
<evidence type="ECO:0000256" key="4">
    <source>
        <dbReference type="ARBA" id="ARBA00023163"/>
    </source>
</evidence>
<comment type="similarity">
    <text evidence="1">Belongs to the LysR transcriptional regulatory family.</text>
</comment>
<accession>A0A192H1X0</accession>
<dbReference type="RefSeq" id="WP_068279320.1">
    <property type="nucleotide sequence ID" value="NZ_CP014873.1"/>
</dbReference>
<evidence type="ECO:0000313" key="6">
    <source>
        <dbReference type="Proteomes" id="UP000078582"/>
    </source>
</evidence>
<dbReference type="Proteomes" id="UP000078582">
    <property type="component" value="Chromosome"/>
</dbReference>
<dbReference type="InterPro" id="IPR036390">
    <property type="entry name" value="WH_DNA-bd_sf"/>
</dbReference>
<dbReference type="GO" id="GO:0005829">
    <property type="term" value="C:cytosol"/>
    <property type="evidence" value="ECO:0007669"/>
    <property type="project" value="TreeGrafter"/>
</dbReference>
<dbReference type="Pfam" id="PF00126">
    <property type="entry name" value="HTH_1"/>
    <property type="match status" value="1"/>
</dbReference>
<dbReference type="InterPro" id="IPR036388">
    <property type="entry name" value="WH-like_DNA-bd_sf"/>
</dbReference>
<keyword evidence="6" id="KW-1185">Reference proteome</keyword>
<protein>
    <submittedName>
        <fullName evidence="5">Uncharacterized protein</fullName>
    </submittedName>
</protein>